<dbReference type="InterPro" id="IPR028359">
    <property type="entry name" value="UDP_ManNAc/GlcNAc_DH"/>
</dbReference>
<dbReference type="RefSeq" id="WP_184042221.1">
    <property type="nucleotide sequence ID" value="NZ_JACIGK010000001.1"/>
</dbReference>
<dbReference type="SUPFAM" id="SSF48179">
    <property type="entry name" value="6-phosphogluconate dehydrogenase C-terminal domain-like"/>
    <property type="match status" value="1"/>
</dbReference>
<dbReference type="SMART" id="SM00984">
    <property type="entry name" value="UDPG_MGDP_dh_C"/>
    <property type="match status" value="1"/>
</dbReference>
<evidence type="ECO:0000256" key="4">
    <source>
        <dbReference type="PIRNR" id="PIRNR000124"/>
    </source>
</evidence>
<dbReference type="PANTHER" id="PTHR43491">
    <property type="entry name" value="UDP-N-ACETYL-D-MANNOSAMINE DEHYDROGENASE"/>
    <property type="match status" value="1"/>
</dbReference>
<dbReference type="InterPro" id="IPR008927">
    <property type="entry name" value="6-PGluconate_DH-like_C_sf"/>
</dbReference>
<dbReference type="SUPFAM" id="SSF52413">
    <property type="entry name" value="UDP-glucose/GDP-mannose dehydrogenase C-terminal domain"/>
    <property type="match status" value="1"/>
</dbReference>
<evidence type="ECO:0000256" key="3">
    <source>
        <dbReference type="ARBA" id="ARBA00023027"/>
    </source>
</evidence>
<dbReference type="InterPro" id="IPR014027">
    <property type="entry name" value="UDP-Glc/GDP-Man_DH_C"/>
</dbReference>
<dbReference type="GO" id="GO:0051287">
    <property type="term" value="F:NAD binding"/>
    <property type="evidence" value="ECO:0007669"/>
    <property type="project" value="InterPro"/>
</dbReference>
<name>A0A7W6W838_9PROT</name>
<evidence type="ECO:0000259" key="5">
    <source>
        <dbReference type="SMART" id="SM00984"/>
    </source>
</evidence>
<dbReference type="InterPro" id="IPR001732">
    <property type="entry name" value="UDP-Glc/GDP-Man_DH_N"/>
</dbReference>
<dbReference type="GO" id="GO:0016628">
    <property type="term" value="F:oxidoreductase activity, acting on the CH-CH group of donors, NAD or NADP as acceptor"/>
    <property type="evidence" value="ECO:0007669"/>
    <property type="project" value="InterPro"/>
</dbReference>
<comment type="caution">
    <text evidence="6">The sequence shown here is derived from an EMBL/GenBank/DDBJ whole genome shotgun (WGS) entry which is preliminary data.</text>
</comment>
<proteinExistence type="inferred from homology"/>
<dbReference type="EMBL" id="JACIGK010000001">
    <property type="protein sequence ID" value="MBB4264590.1"/>
    <property type="molecule type" value="Genomic_DNA"/>
</dbReference>
<keyword evidence="3" id="KW-0520">NAD</keyword>
<dbReference type="GO" id="GO:0016616">
    <property type="term" value="F:oxidoreductase activity, acting on the CH-OH group of donors, NAD or NADP as acceptor"/>
    <property type="evidence" value="ECO:0007669"/>
    <property type="project" value="InterPro"/>
</dbReference>
<dbReference type="GO" id="GO:0000271">
    <property type="term" value="P:polysaccharide biosynthetic process"/>
    <property type="evidence" value="ECO:0007669"/>
    <property type="project" value="InterPro"/>
</dbReference>
<keyword evidence="7" id="KW-1185">Reference proteome</keyword>
<dbReference type="Pfam" id="PF03720">
    <property type="entry name" value="UDPG_MGDP_dh_C"/>
    <property type="match status" value="1"/>
</dbReference>
<dbReference type="Gene3D" id="3.40.50.720">
    <property type="entry name" value="NAD(P)-binding Rossmann-like Domain"/>
    <property type="match status" value="2"/>
</dbReference>
<dbReference type="PIRSF" id="PIRSF000124">
    <property type="entry name" value="UDPglc_GDPman_dh"/>
    <property type="match status" value="1"/>
</dbReference>
<evidence type="ECO:0000256" key="2">
    <source>
        <dbReference type="ARBA" id="ARBA00023002"/>
    </source>
</evidence>
<comment type="similarity">
    <text evidence="1 4">Belongs to the UDP-glucose/GDP-mannose dehydrogenase family.</text>
</comment>
<evidence type="ECO:0000313" key="7">
    <source>
        <dbReference type="Proteomes" id="UP000554286"/>
    </source>
</evidence>
<dbReference type="PANTHER" id="PTHR43491:SF2">
    <property type="entry name" value="UDP-N-ACETYL-D-MANNOSAMINE DEHYDROGENASE"/>
    <property type="match status" value="1"/>
</dbReference>
<reference evidence="6 7" key="1">
    <citation type="submission" date="2020-08" db="EMBL/GenBank/DDBJ databases">
        <title>Genome sequencing of Purple Non-Sulfur Bacteria from various extreme environments.</title>
        <authorList>
            <person name="Mayer M."/>
        </authorList>
    </citation>
    <scope>NUCLEOTIDE SEQUENCE [LARGE SCALE GENOMIC DNA]</scope>
    <source>
        <strain evidence="6 7">JA131</strain>
    </source>
</reference>
<dbReference type="PIRSF" id="PIRSF500136">
    <property type="entry name" value="UDP_ManNAc_DH"/>
    <property type="match status" value="1"/>
</dbReference>
<dbReference type="NCBIfam" id="TIGR03026">
    <property type="entry name" value="NDP-sugDHase"/>
    <property type="match status" value="1"/>
</dbReference>
<dbReference type="SUPFAM" id="SSF51735">
    <property type="entry name" value="NAD(P)-binding Rossmann-fold domains"/>
    <property type="match status" value="1"/>
</dbReference>
<evidence type="ECO:0000256" key="1">
    <source>
        <dbReference type="ARBA" id="ARBA00006601"/>
    </source>
</evidence>
<protein>
    <submittedName>
        <fullName evidence="6">UDP-N-acetyl-D-galactosamine dehydrogenase</fullName>
        <ecNumber evidence="6">1.1.1.-</ecNumber>
    </submittedName>
</protein>
<keyword evidence="2 6" id="KW-0560">Oxidoreductase</keyword>
<gene>
    <name evidence="6" type="ORF">GGD89_000196</name>
</gene>
<dbReference type="InterPro" id="IPR036291">
    <property type="entry name" value="NAD(P)-bd_dom_sf"/>
</dbReference>
<dbReference type="Pfam" id="PF03721">
    <property type="entry name" value="UDPG_MGDP_dh_N"/>
    <property type="match status" value="1"/>
</dbReference>
<accession>A0A7W6W838</accession>
<feature type="domain" description="UDP-glucose/GDP-mannose dehydrogenase C-terminal" evidence="5">
    <location>
        <begin position="316"/>
        <end position="417"/>
    </location>
</feature>
<dbReference type="InterPro" id="IPR017476">
    <property type="entry name" value="UDP-Glc/GDP-Man"/>
</dbReference>
<dbReference type="InterPro" id="IPR014026">
    <property type="entry name" value="UDP-Glc/GDP-Man_DH_dimer"/>
</dbReference>
<evidence type="ECO:0000313" key="6">
    <source>
        <dbReference type="EMBL" id="MBB4264590.1"/>
    </source>
</evidence>
<dbReference type="InterPro" id="IPR036220">
    <property type="entry name" value="UDP-Glc/GDP-Man_DH_C_sf"/>
</dbReference>
<dbReference type="EC" id="1.1.1.-" evidence="6"/>
<sequence length="429" mass="46329">MADHARVLSVIGLGYVGLPVAVAFARCGFPVIAFDTKAERIAALKAGDDQTREVPADVLTAAPLHLTTRPEDLARADFHIVTVPTPINETKQPDLSPLVAASRTVGRILKTGDIVVYESTVFPGATETVCVPILEAESGLVLGDDFAVGYSPERINPGDRDHRFESLAKVVSASDPRSLDIIAHVYGRVIAAPIHRTVNIRTAEAAKVIENTQRDLNIALMNELAMIFDRLDIDTGDVLAAAGTKWNFLPFTPGLVGGHCIGVDPYYLTHRAEQVGYHPQVILAGRRINDGMGAFVARNTVKRLMRRNGGGPARVTVLGLTFKENVPDLRNTRVVDIVRELQSFGVLVQVHDPMADPAEVVAQFGVPLGDLETLAPADAVILAVPQRPYVEHGWPLILRCLAGHGGFVADVRACLDRAQCPPNVELWCL</sequence>
<organism evidence="6 7">
    <name type="scientific">Roseospira visakhapatnamensis</name>
    <dbReference type="NCBI Taxonomy" id="390880"/>
    <lineage>
        <taxon>Bacteria</taxon>
        <taxon>Pseudomonadati</taxon>
        <taxon>Pseudomonadota</taxon>
        <taxon>Alphaproteobacteria</taxon>
        <taxon>Rhodospirillales</taxon>
        <taxon>Rhodospirillaceae</taxon>
        <taxon>Roseospira</taxon>
    </lineage>
</organism>
<dbReference type="AlphaFoldDB" id="A0A7W6W838"/>
<dbReference type="Pfam" id="PF00984">
    <property type="entry name" value="UDPG_MGDP_dh"/>
    <property type="match status" value="1"/>
</dbReference>
<dbReference type="Proteomes" id="UP000554286">
    <property type="component" value="Unassembled WGS sequence"/>
</dbReference>